<organism evidence="4 5">
    <name type="scientific">Veronia nyctiphanis</name>
    <dbReference type="NCBI Taxonomy" id="1278244"/>
    <lineage>
        <taxon>Bacteria</taxon>
        <taxon>Pseudomonadati</taxon>
        <taxon>Pseudomonadota</taxon>
        <taxon>Gammaproteobacteria</taxon>
        <taxon>Vibrionales</taxon>
        <taxon>Vibrionaceae</taxon>
        <taxon>Veronia</taxon>
    </lineage>
</organism>
<dbReference type="PANTHER" id="PTHR30160">
    <property type="entry name" value="TETRAACYLDISACCHARIDE 4'-KINASE-RELATED"/>
    <property type="match status" value="1"/>
</dbReference>
<dbReference type="Gene3D" id="3.40.50.2000">
    <property type="entry name" value="Glycogen Phosphorylase B"/>
    <property type="match status" value="2"/>
</dbReference>
<evidence type="ECO:0000313" key="5">
    <source>
        <dbReference type="Proteomes" id="UP000290287"/>
    </source>
</evidence>
<dbReference type="Proteomes" id="UP000290287">
    <property type="component" value="Unassembled WGS sequence"/>
</dbReference>
<dbReference type="Pfam" id="PF01075">
    <property type="entry name" value="Glyco_transf_9"/>
    <property type="match status" value="1"/>
</dbReference>
<protein>
    <submittedName>
        <fullName evidence="4">ADP-heptose--LPS heptosyltransferase I</fullName>
    </submittedName>
</protein>
<dbReference type="InterPro" id="IPR051199">
    <property type="entry name" value="LPS_LOS_Heptosyltrfase"/>
</dbReference>
<dbReference type="InterPro" id="IPR002201">
    <property type="entry name" value="Glyco_trans_9"/>
</dbReference>
<dbReference type="FunFam" id="3.40.50.2000:FF:000023">
    <property type="entry name" value="ADP-heptose--LPS heptosyltransferase II"/>
    <property type="match status" value="1"/>
</dbReference>
<dbReference type="CDD" id="cd03789">
    <property type="entry name" value="GT9_LPS_heptosyltransferase"/>
    <property type="match status" value="1"/>
</dbReference>
<dbReference type="FunFam" id="3.40.50.2000:FF:000164">
    <property type="entry name" value="Lipopolysaccharide heptosyltransferase I"/>
    <property type="match status" value="1"/>
</dbReference>
<dbReference type="AlphaFoldDB" id="A0A4Q0YS88"/>
<keyword evidence="5" id="KW-1185">Reference proteome</keyword>
<name>A0A4Q0YS88_9GAMM</name>
<reference evidence="4 5" key="1">
    <citation type="submission" date="2017-10" db="EMBL/GenBank/DDBJ databases">
        <title>Nyctiphanis sp. nov., isolated from the stomach of the euphausiid Nyctiphanes simplex (Hansen, 1911) in the Gulf of California.</title>
        <authorList>
            <person name="Gomez-Gil B."/>
            <person name="Aguilar-Mendez M."/>
            <person name="Lopez-Cortes A."/>
            <person name="Gomez-Gutierrez J."/>
            <person name="Roque A."/>
            <person name="Lang E."/>
            <person name="Gonzalez-Castillo A."/>
        </authorList>
    </citation>
    <scope>NUCLEOTIDE SEQUENCE [LARGE SCALE GENOMIC DNA]</scope>
    <source>
        <strain evidence="4 5">CAIM 600</strain>
    </source>
</reference>
<evidence type="ECO:0000256" key="1">
    <source>
        <dbReference type="ARBA" id="ARBA00022676"/>
    </source>
</evidence>
<gene>
    <name evidence="4" type="ORF">CS022_09730</name>
</gene>
<dbReference type="GO" id="GO:0005829">
    <property type="term" value="C:cytosol"/>
    <property type="evidence" value="ECO:0007669"/>
    <property type="project" value="TreeGrafter"/>
</dbReference>
<keyword evidence="2 4" id="KW-0808">Transferase</keyword>
<proteinExistence type="inferred from homology"/>
<dbReference type="RefSeq" id="WP_129122126.1">
    <property type="nucleotide sequence ID" value="NZ_PEIB01000009.1"/>
</dbReference>
<evidence type="ECO:0000313" key="4">
    <source>
        <dbReference type="EMBL" id="RXJ73523.1"/>
    </source>
</evidence>
<dbReference type="GO" id="GO:0008713">
    <property type="term" value="F:ADP-heptose-lipopolysaccharide heptosyltransferase activity"/>
    <property type="evidence" value="ECO:0007669"/>
    <property type="project" value="TreeGrafter"/>
</dbReference>
<dbReference type="OrthoDB" id="9781892at2"/>
<accession>A0A4Q0YS88</accession>
<sequence length="352" mass="38760">MALFSSAPDSLCILRLSAIGDVCNAIAAVQSIQRQWPETKLTWIAGKAEASLIAPLMPDVEVITYDKRAGWQGVKTVWNILKGRRFDALLHMQTALRASVLSIGIKARYRLGFDKTRVSDLQQWFTNVKVPSPESLHVLDGFMAFAETLGVKPETPRWSITLPDQDTAWASEMIGDTPTLIIAPAASKTFKNWTAEGYAAVIEHAASLGFRILLAGGPGKSELELGEKIQRLLSVKVDNLIGKTTLLQMVALEQQAKLVLAPDSGPAHLANAIGTPVIGLYAHHNPARTGPYRWRDYVVSVYEDAILAETGKTPADIAWRTRVKDENAMQRITPENVINTFDRLLKDKELQP</sequence>
<dbReference type="EMBL" id="PEIB01000009">
    <property type="protein sequence ID" value="RXJ73523.1"/>
    <property type="molecule type" value="Genomic_DNA"/>
</dbReference>
<dbReference type="SUPFAM" id="SSF53756">
    <property type="entry name" value="UDP-Glycosyltransferase/glycogen phosphorylase"/>
    <property type="match status" value="1"/>
</dbReference>
<evidence type="ECO:0000256" key="2">
    <source>
        <dbReference type="ARBA" id="ARBA00022679"/>
    </source>
</evidence>
<dbReference type="PANTHER" id="PTHR30160:SF21">
    <property type="entry name" value="LIPOPOLYSACCHARIDE CORE HEPTOSYLTRANSFERASE OPSX"/>
    <property type="match status" value="1"/>
</dbReference>
<evidence type="ECO:0000256" key="3">
    <source>
        <dbReference type="ARBA" id="ARBA00043995"/>
    </source>
</evidence>
<dbReference type="GO" id="GO:0009244">
    <property type="term" value="P:lipopolysaccharide core region biosynthetic process"/>
    <property type="evidence" value="ECO:0007669"/>
    <property type="project" value="TreeGrafter"/>
</dbReference>
<keyword evidence="1" id="KW-0328">Glycosyltransferase</keyword>
<comment type="caution">
    <text evidence="4">The sequence shown here is derived from an EMBL/GenBank/DDBJ whole genome shotgun (WGS) entry which is preliminary data.</text>
</comment>
<comment type="similarity">
    <text evidence="3">Belongs to the glycosyltransferase 9 family.</text>
</comment>